<sequence>MKRLGNGTKKKMTQLVGAISLFLLYQLWNVLFTGNGFWENVVPLILGIGCVYLLLKVLAGQEQTEEEEDERED</sequence>
<proteinExistence type="predicted"/>
<accession>A0A4R3JD99</accession>
<reference evidence="7 8" key="2">
    <citation type="submission" date="2019-03" db="EMBL/GenBank/DDBJ databases">
        <title>Genomic Encyclopedia of Type Strains, Phase IV (KMG-IV): sequencing the most valuable type-strain genomes for metagenomic binning, comparative biology and taxonomic classification.</title>
        <authorList>
            <person name="Goeker M."/>
        </authorList>
    </citation>
    <scope>NUCLEOTIDE SEQUENCE [LARGE SCALE GENOMIC DNA]</scope>
    <source>
        <strain evidence="7 8">DSM 103426</strain>
    </source>
</reference>
<evidence type="ECO:0000313" key="7">
    <source>
        <dbReference type="EMBL" id="TCS63375.1"/>
    </source>
</evidence>
<dbReference type="EMBL" id="SLZV01000029">
    <property type="protein sequence ID" value="TCS63375.1"/>
    <property type="molecule type" value="Genomic_DNA"/>
</dbReference>
<evidence type="ECO:0000313" key="2">
    <source>
        <dbReference type="EMBL" id="GBU03501.1"/>
    </source>
</evidence>
<keyword evidence="1" id="KW-0812">Transmembrane</keyword>
<evidence type="ECO:0000313" key="8">
    <source>
        <dbReference type="Proteomes" id="UP000294613"/>
    </source>
</evidence>
<dbReference type="EMBL" id="BHEO01000003">
    <property type="protein sequence ID" value="GBU04554.1"/>
    <property type="molecule type" value="Genomic_DNA"/>
</dbReference>
<dbReference type="EMBL" id="BHEO01000002">
    <property type="protein sequence ID" value="GBU04537.1"/>
    <property type="molecule type" value="Genomic_DNA"/>
</dbReference>
<dbReference type="EMBL" id="BHEO01000008">
    <property type="protein sequence ID" value="GBU04937.1"/>
    <property type="molecule type" value="Genomic_DNA"/>
</dbReference>
<dbReference type="AlphaFoldDB" id="A0A4R3JD99"/>
<protein>
    <submittedName>
        <fullName evidence="7">Uncharacterized protein</fullName>
    </submittedName>
</protein>
<gene>
    <name evidence="7" type="ORF">EDD74_12939</name>
    <name evidence="2" type="ORF">FAEUMB_00420</name>
    <name evidence="3" type="ORF">FAEUMB_10780</name>
    <name evidence="4" type="ORF">FAEUMB_10950</name>
    <name evidence="5" type="ORF">FAEUMB_14430</name>
    <name evidence="6" type="ORF">FAEUMB_14780</name>
</gene>
<name>A0A4R3JD99_9FIRM</name>
<dbReference type="EMBL" id="BHEO01000005">
    <property type="protein sequence ID" value="GBU04902.1"/>
    <property type="molecule type" value="Genomic_DNA"/>
</dbReference>
<dbReference type="Proteomes" id="UP000294613">
    <property type="component" value="Unassembled WGS sequence"/>
</dbReference>
<dbReference type="RefSeq" id="WP_116440887.1">
    <property type="nucleotide sequence ID" value="NZ_BHEO01000002.1"/>
</dbReference>
<evidence type="ECO:0000313" key="3">
    <source>
        <dbReference type="EMBL" id="GBU04537.1"/>
    </source>
</evidence>
<feature type="transmembrane region" description="Helical" evidence="1">
    <location>
        <begin position="12"/>
        <end position="31"/>
    </location>
</feature>
<keyword evidence="1" id="KW-1133">Transmembrane helix</keyword>
<keyword evidence="9" id="KW-1185">Reference proteome</keyword>
<evidence type="ECO:0000313" key="9">
    <source>
        <dbReference type="Proteomes" id="UP000702954"/>
    </source>
</evidence>
<dbReference type="EMBL" id="BHEO01000002">
    <property type="protein sequence ID" value="GBU03501.1"/>
    <property type="molecule type" value="Genomic_DNA"/>
</dbReference>
<feature type="transmembrane region" description="Helical" evidence="1">
    <location>
        <begin position="37"/>
        <end position="55"/>
    </location>
</feature>
<reference evidence="2 9" key="1">
    <citation type="journal article" date="2018" name="Int. J. Syst. Evol. Microbiol.">
        <title>Draft Genome Sequence of Faecalimonas umbilicata JCM 30896T, an Acetate-Producing Bacterium Isolated from Human Feces.</title>
        <authorList>
            <person name="Sakamoto M."/>
            <person name="Ikeyama N."/>
            <person name="Yuki M."/>
            <person name="Ohkuma M."/>
        </authorList>
    </citation>
    <scope>NUCLEOTIDE SEQUENCE [LARGE SCALE GENOMIC DNA]</scope>
    <source>
        <strain evidence="2 9">EGH7</strain>
    </source>
</reference>
<evidence type="ECO:0000313" key="6">
    <source>
        <dbReference type="EMBL" id="GBU04937.1"/>
    </source>
</evidence>
<evidence type="ECO:0000313" key="4">
    <source>
        <dbReference type="EMBL" id="GBU04554.1"/>
    </source>
</evidence>
<keyword evidence="1" id="KW-0472">Membrane</keyword>
<evidence type="ECO:0000313" key="5">
    <source>
        <dbReference type="EMBL" id="GBU04902.1"/>
    </source>
</evidence>
<comment type="caution">
    <text evidence="7">The sequence shown here is derived from an EMBL/GenBank/DDBJ whole genome shotgun (WGS) entry which is preliminary data.</text>
</comment>
<organism evidence="7 8">
    <name type="scientific">Faecalimonas umbilicata</name>
    <dbReference type="NCBI Taxonomy" id="1912855"/>
    <lineage>
        <taxon>Bacteria</taxon>
        <taxon>Bacillati</taxon>
        <taxon>Bacillota</taxon>
        <taxon>Clostridia</taxon>
        <taxon>Lachnospirales</taxon>
        <taxon>Lachnospiraceae</taxon>
        <taxon>Faecalimonas</taxon>
    </lineage>
</organism>
<evidence type="ECO:0000256" key="1">
    <source>
        <dbReference type="SAM" id="Phobius"/>
    </source>
</evidence>
<dbReference type="Proteomes" id="UP000702954">
    <property type="component" value="Unassembled WGS sequence"/>
</dbReference>